<reference evidence="1 2" key="1">
    <citation type="submission" date="2016-04" db="EMBL/GenBank/DDBJ databases">
        <title>A degradative enzymes factory behind the ericoid mycorrhizal symbiosis.</title>
        <authorList>
            <consortium name="DOE Joint Genome Institute"/>
            <person name="Martino E."/>
            <person name="Morin E."/>
            <person name="Grelet G."/>
            <person name="Kuo A."/>
            <person name="Kohler A."/>
            <person name="Daghino S."/>
            <person name="Barry K."/>
            <person name="Choi C."/>
            <person name="Cichocki N."/>
            <person name="Clum A."/>
            <person name="Copeland A."/>
            <person name="Hainaut M."/>
            <person name="Haridas S."/>
            <person name="Labutti K."/>
            <person name="Lindquist E."/>
            <person name="Lipzen A."/>
            <person name="Khouja H.-R."/>
            <person name="Murat C."/>
            <person name="Ohm R."/>
            <person name="Olson A."/>
            <person name="Spatafora J."/>
            <person name="Veneault-Fourrey C."/>
            <person name="Henrissat B."/>
            <person name="Grigoriev I."/>
            <person name="Martin F."/>
            <person name="Perotto S."/>
        </authorList>
    </citation>
    <scope>NUCLEOTIDE SEQUENCE [LARGE SCALE GENOMIC DNA]</scope>
    <source>
        <strain evidence="1 2">F</strain>
    </source>
</reference>
<evidence type="ECO:0000313" key="1">
    <source>
        <dbReference type="EMBL" id="PMD46643.1"/>
    </source>
</evidence>
<gene>
    <name evidence="1" type="ORF">L207DRAFT_577490</name>
</gene>
<sequence>MPALTSQTIENRYVDRRKLLRVLEKLFPAKNYAVRLQLNCWILTIPQPLTEDEINLFCTD</sequence>
<protein>
    <submittedName>
        <fullName evidence="1">Uncharacterized protein</fullName>
    </submittedName>
</protein>
<accession>A0A2J6S7B6</accession>
<dbReference type="OrthoDB" id="3783539at2759"/>
<organism evidence="1 2">
    <name type="scientific">Hyaloscypha variabilis (strain UAMH 11265 / GT02V1 / F)</name>
    <name type="common">Meliniomyces variabilis</name>
    <dbReference type="NCBI Taxonomy" id="1149755"/>
    <lineage>
        <taxon>Eukaryota</taxon>
        <taxon>Fungi</taxon>
        <taxon>Dikarya</taxon>
        <taxon>Ascomycota</taxon>
        <taxon>Pezizomycotina</taxon>
        <taxon>Leotiomycetes</taxon>
        <taxon>Helotiales</taxon>
        <taxon>Hyaloscyphaceae</taxon>
        <taxon>Hyaloscypha</taxon>
        <taxon>Hyaloscypha variabilis</taxon>
    </lineage>
</organism>
<name>A0A2J6S7B6_HYAVF</name>
<keyword evidence="2" id="KW-1185">Reference proteome</keyword>
<evidence type="ECO:0000313" key="2">
    <source>
        <dbReference type="Proteomes" id="UP000235786"/>
    </source>
</evidence>
<dbReference type="EMBL" id="KZ613939">
    <property type="protein sequence ID" value="PMD46643.1"/>
    <property type="molecule type" value="Genomic_DNA"/>
</dbReference>
<dbReference type="Proteomes" id="UP000235786">
    <property type="component" value="Unassembled WGS sequence"/>
</dbReference>
<dbReference type="AlphaFoldDB" id="A0A2J6S7B6"/>
<proteinExistence type="predicted"/>